<dbReference type="PROSITE" id="PS51918">
    <property type="entry name" value="RADICAL_SAM"/>
    <property type="match status" value="1"/>
</dbReference>
<keyword evidence="4 6" id="KW-0408">Iron</keyword>
<dbReference type="SFLD" id="SFLDS00029">
    <property type="entry name" value="Radical_SAM"/>
    <property type="match status" value="1"/>
</dbReference>
<feature type="binding site" evidence="6">
    <location>
        <position position="340"/>
    </location>
    <ligand>
        <name>[4Fe-4S] cluster</name>
        <dbReference type="ChEBI" id="CHEBI:49883"/>
        <note>4Fe-4S-S-AdoMet</note>
    </ligand>
</feature>
<dbReference type="PANTHER" id="PTHR32331:SF0">
    <property type="entry name" value="UPF0313 PROTEIN YGIQ"/>
    <property type="match status" value="1"/>
</dbReference>
<dbReference type="Gene3D" id="3.80.30.20">
    <property type="entry name" value="tm_1862 like domain"/>
    <property type="match status" value="1"/>
</dbReference>
<dbReference type="HAMAP" id="MF_01251">
    <property type="entry name" value="UPF0313"/>
    <property type="match status" value="1"/>
</dbReference>
<keyword evidence="2 6" id="KW-0949">S-adenosyl-L-methionine</keyword>
<dbReference type="GO" id="GO:0003824">
    <property type="term" value="F:catalytic activity"/>
    <property type="evidence" value="ECO:0007669"/>
    <property type="project" value="InterPro"/>
</dbReference>
<evidence type="ECO:0000256" key="1">
    <source>
        <dbReference type="ARBA" id="ARBA00022485"/>
    </source>
</evidence>
<feature type="binding site" evidence="6">
    <location>
        <position position="333"/>
    </location>
    <ligand>
        <name>[4Fe-4S] cluster</name>
        <dbReference type="ChEBI" id="CHEBI:49883"/>
        <note>4Fe-4S-S-AdoMet</note>
    </ligand>
</feature>
<name>A0A3S4TF47_9BACT</name>
<evidence type="ECO:0000256" key="4">
    <source>
        <dbReference type="ARBA" id="ARBA00023004"/>
    </source>
</evidence>
<feature type="compositionally biased region" description="Polar residues" evidence="7">
    <location>
        <begin position="646"/>
        <end position="656"/>
    </location>
</feature>
<dbReference type="Pfam" id="PF11842">
    <property type="entry name" value="DUF3362"/>
    <property type="match status" value="1"/>
</dbReference>
<evidence type="ECO:0000256" key="5">
    <source>
        <dbReference type="ARBA" id="ARBA00023014"/>
    </source>
</evidence>
<organism evidence="9 10">
    <name type="scientific">Segatella oris</name>
    <dbReference type="NCBI Taxonomy" id="28135"/>
    <lineage>
        <taxon>Bacteria</taxon>
        <taxon>Pseudomonadati</taxon>
        <taxon>Bacteroidota</taxon>
        <taxon>Bacteroidia</taxon>
        <taxon>Bacteroidales</taxon>
        <taxon>Prevotellaceae</taxon>
        <taxon>Segatella</taxon>
    </lineage>
</organism>
<dbReference type="InterPro" id="IPR058240">
    <property type="entry name" value="rSAM_sf"/>
</dbReference>
<dbReference type="AlphaFoldDB" id="A0A3S4TF47"/>
<evidence type="ECO:0000256" key="6">
    <source>
        <dbReference type="HAMAP-Rule" id="MF_01251"/>
    </source>
</evidence>
<dbReference type="KEGG" id="poc:NCTC13071_01543"/>
<feature type="binding site" evidence="6">
    <location>
        <position position="337"/>
    </location>
    <ligand>
        <name>[4Fe-4S] cluster</name>
        <dbReference type="ChEBI" id="CHEBI:49883"/>
        <note>4Fe-4S-S-AdoMet</note>
    </ligand>
</feature>
<dbReference type="InterPro" id="IPR020612">
    <property type="entry name" value="Methylthiotransferase_CS"/>
</dbReference>
<evidence type="ECO:0000256" key="3">
    <source>
        <dbReference type="ARBA" id="ARBA00022723"/>
    </source>
</evidence>
<feature type="compositionally biased region" description="Basic residues" evidence="7">
    <location>
        <begin position="657"/>
        <end position="666"/>
    </location>
</feature>
<dbReference type="InterPro" id="IPR013704">
    <property type="entry name" value="UPF0313_N"/>
</dbReference>
<dbReference type="NCBIfam" id="TIGR03904">
    <property type="entry name" value="SAM_YgiQ"/>
    <property type="match status" value="1"/>
</dbReference>
<dbReference type="SFLD" id="SFLDG01069">
    <property type="entry name" value="UPF0313"/>
    <property type="match status" value="1"/>
</dbReference>
<dbReference type="Proteomes" id="UP000274578">
    <property type="component" value="Chromosome 1"/>
</dbReference>
<keyword evidence="5 6" id="KW-0411">Iron-sulfur</keyword>
<dbReference type="InterPro" id="IPR006638">
    <property type="entry name" value="Elp3/MiaA/NifB-like_rSAM"/>
</dbReference>
<dbReference type="PROSITE" id="PS01278">
    <property type="entry name" value="MTTASE_RADICAL"/>
    <property type="match status" value="1"/>
</dbReference>
<dbReference type="Pfam" id="PF08497">
    <property type="entry name" value="Radical_SAM_N"/>
    <property type="match status" value="1"/>
</dbReference>
<comment type="similarity">
    <text evidence="6">Belongs to the UPF0313 family.</text>
</comment>
<accession>A0A3S4TF47</accession>
<feature type="domain" description="Radical SAM core" evidence="8">
    <location>
        <begin position="319"/>
        <end position="599"/>
    </location>
</feature>
<feature type="region of interest" description="Disordered" evidence="7">
    <location>
        <begin position="633"/>
        <end position="699"/>
    </location>
</feature>
<proteinExistence type="inferred from homology"/>
<evidence type="ECO:0000259" key="8">
    <source>
        <dbReference type="PROSITE" id="PS51918"/>
    </source>
</evidence>
<dbReference type="InterPro" id="IPR024560">
    <property type="entry name" value="UPF0313_C"/>
</dbReference>
<reference evidence="9 10" key="1">
    <citation type="submission" date="2018-12" db="EMBL/GenBank/DDBJ databases">
        <authorList>
            <consortium name="Pathogen Informatics"/>
        </authorList>
    </citation>
    <scope>NUCLEOTIDE SEQUENCE [LARGE SCALE GENOMIC DNA]</scope>
    <source>
        <strain evidence="9 10">NCTC13071</strain>
    </source>
</reference>
<keyword evidence="3 6" id="KW-0479">Metal-binding</keyword>
<dbReference type="SMART" id="SM00729">
    <property type="entry name" value="Elp3"/>
    <property type="match status" value="1"/>
</dbReference>
<dbReference type="EMBL" id="LR134384">
    <property type="protein sequence ID" value="VEH15539.1"/>
    <property type="molecule type" value="Genomic_DNA"/>
</dbReference>
<dbReference type="GO" id="GO:0051539">
    <property type="term" value="F:4 iron, 4 sulfur cluster binding"/>
    <property type="evidence" value="ECO:0007669"/>
    <property type="project" value="UniProtKB-KW"/>
</dbReference>
<sequence>MVENTVFSTTTSYKRLNSEQYKLTDFLPTTKKECELRGWGELDVILFSGDAYIDHPSFGVAVVGRSLEAAGYRVAIVPQPDWHGDYRDFKKLGRPRLFFGISPGCMDSMVNKYTANRRLRSIDEYSPDGRHDCRPEYPTIVYSQILKKLYPDVPVALGGIEASMRRLTHYDYWQDKLRRCILCDSGADIILYGSGTKSIIQLCKELEAGLPINCIHNIPQTVYLAKEQDIEGGIMEDDIVLHSHEQCLQNKKAEAENYRHIEEESNKIHAQRLLQQVGNMYAVVNPPYPTMTTEELDAIFDLPYTRLPHPKYKGKKLPAYEMIKFSINMHQGCFGGCAFCTISAHQGKFVACRSKKSIVNEAKKITQMPDFKGYLSDLGGPSANMYGMHGRNLKACERCKRPSCINPQICPNLDTDHTKLLDIYHAVDALPGIKKSFIGSGVRYDLLLHKGKDEKANASTRQYTRELIENHVSGRLKIAPEHTQESVLKLMRKPSFLQFYEFKRIFDHINKEAGLKQQIIPYFISSHPGCHEEDMAELAVITKDLDFHLEQVQDFTPTPMTISTETWYTGYDPYTLEPVYSAKTPREKLAQRQFFFWYKPEERKNIERELKRIGREDLIKRLFPKGASFNKGYQRETRYSDRPVGSTYNTVPNNGNKARRTGKNNKSHAAEEVQQGGHSKGKTKRSFNPNFSKNNHKHR</sequence>
<evidence type="ECO:0000256" key="7">
    <source>
        <dbReference type="SAM" id="MobiDB-lite"/>
    </source>
</evidence>
<protein>
    <submittedName>
        <fullName evidence="9">Uncharacterized radical SAM protein YgiQ</fullName>
    </submittedName>
</protein>
<dbReference type="SUPFAM" id="SSF102114">
    <property type="entry name" value="Radical SAM enzymes"/>
    <property type="match status" value="1"/>
</dbReference>
<dbReference type="GO" id="GO:0005506">
    <property type="term" value="F:iron ion binding"/>
    <property type="evidence" value="ECO:0007669"/>
    <property type="project" value="UniProtKB-UniRule"/>
</dbReference>
<keyword evidence="1 6" id="KW-0004">4Fe-4S</keyword>
<dbReference type="InterPro" id="IPR023404">
    <property type="entry name" value="rSAM_horseshoe"/>
</dbReference>
<evidence type="ECO:0000313" key="9">
    <source>
        <dbReference type="EMBL" id="VEH15539.1"/>
    </source>
</evidence>
<dbReference type="InterPro" id="IPR007197">
    <property type="entry name" value="rSAM"/>
</dbReference>
<comment type="cofactor">
    <cofactor evidence="6">
        <name>[4Fe-4S] cluster</name>
        <dbReference type="ChEBI" id="CHEBI:49883"/>
    </cofactor>
    <text evidence="6">Binds 1 [4Fe-4S] cluster. The cluster is coordinated with 3 cysteines and an exchangeable S-adenosyl-L-methionine.</text>
</comment>
<evidence type="ECO:0000313" key="10">
    <source>
        <dbReference type="Proteomes" id="UP000274578"/>
    </source>
</evidence>
<gene>
    <name evidence="9" type="ORF">NCTC13071_01543</name>
</gene>
<dbReference type="InterPro" id="IPR022946">
    <property type="entry name" value="UPF0313"/>
</dbReference>
<evidence type="ECO:0000256" key="2">
    <source>
        <dbReference type="ARBA" id="ARBA00022691"/>
    </source>
</evidence>
<dbReference type="PANTHER" id="PTHR32331">
    <property type="entry name" value="UPF0313 PROTEIN YGIQ"/>
    <property type="match status" value="1"/>
</dbReference>